<evidence type="ECO:0000256" key="1">
    <source>
        <dbReference type="SAM" id="SignalP"/>
    </source>
</evidence>
<organism evidence="2 3">
    <name type="scientific">Hydrogenispora ethanolica</name>
    <dbReference type="NCBI Taxonomy" id="1082276"/>
    <lineage>
        <taxon>Bacteria</taxon>
        <taxon>Bacillati</taxon>
        <taxon>Bacillota</taxon>
        <taxon>Hydrogenispora</taxon>
    </lineage>
</organism>
<sequence>MKKSVIRSLMITLLVTLVISAPAAIFSAKKDTGPLRIMWWGSQTRHDRTLAVLDMFTKKTGIRFESEFYGFDDYIAKLNILIASGDAPDIMQLGGNFPTYIDHIEFLNKYIRSGKIDTKNTDKSFLGITTLDGKTIGLSSGTNAPAIAYDPELFKKAGVPLPTFKWTWDEWEKAVLAIHQKLGILGCSLTRADEFWALTTVVSQYGTKESLFLEPYRLKLNYKKDSYVADYLKMVQRVTKAGAYPNPAQMAEIKDIEGNPLVRGESAMAWLYSNQFVALSKAAKRPLALVCMPRRTKNGPLSQTIMSSQMFCISKTSKNKDAAAQFINFFANDVAANKILGGERGVPIMRHIREALSVNLTTPEKEVYSYLTNLGKEASTNILLDSPVQAQIRDIYIRLSEEVVLGRTAPDEAAKRFKSEAEEALKRYSASKK</sequence>
<dbReference type="EMBL" id="SLUN01000037">
    <property type="protein sequence ID" value="TCL59787.1"/>
    <property type="molecule type" value="Genomic_DNA"/>
</dbReference>
<protein>
    <submittedName>
        <fullName evidence="2">Carbohydrate ABC transporter substrate-binding protein (CUT1 family)</fullName>
    </submittedName>
</protein>
<keyword evidence="1" id="KW-0732">Signal</keyword>
<dbReference type="PANTHER" id="PTHR43649">
    <property type="entry name" value="ARABINOSE-BINDING PROTEIN-RELATED"/>
    <property type="match status" value="1"/>
</dbReference>
<dbReference type="OrthoDB" id="9764112at2"/>
<dbReference type="InterPro" id="IPR006059">
    <property type="entry name" value="SBP"/>
</dbReference>
<name>A0A4V2QCD7_HYDET</name>
<reference evidence="2 3" key="1">
    <citation type="submission" date="2019-03" db="EMBL/GenBank/DDBJ databases">
        <title>Genomic Encyclopedia of Type Strains, Phase IV (KMG-IV): sequencing the most valuable type-strain genomes for metagenomic binning, comparative biology and taxonomic classification.</title>
        <authorList>
            <person name="Goeker M."/>
        </authorList>
    </citation>
    <scope>NUCLEOTIDE SEQUENCE [LARGE SCALE GENOMIC DNA]</scope>
    <source>
        <strain evidence="2 3">LX-B</strain>
    </source>
</reference>
<dbReference type="Proteomes" id="UP000295008">
    <property type="component" value="Unassembled WGS sequence"/>
</dbReference>
<proteinExistence type="predicted"/>
<feature type="chain" id="PRO_5020636370" evidence="1">
    <location>
        <begin position="24"/>
        <end position="433"/>
    </location>
</feature>
<feature type="signal peptide" evidence="1">
    <location>
        <begin position="1"/>
        <end position="23"/>
    </location>
</feature>
<dbReference type="AlphaFoldDB" id="A0A4V2QCD7"/>
<dbReference type="PANTHER" id="PTHR43649:SF11">
    <property type="entry name" value="ABC TRANSPORTER SUBSTRATE-BINDING PROTEIN YESO-RELATED"/>
    <property type="match status" value="1"/>
</dbReference>
<dbReference type="RefSeq" id="WP_132016445.1">
    <property type="nucleotide sequence ID" value="NZ_SLUN01000037.1"/>
</dbReference>
<gene>
    <name evidence="2" type="ORF">EDC14_103724</name>
</gene>
<dbReference type="Pfam" id="PF13416">
    <property type="entry name" value="SBP_bac_8"/>
    <property type="match status" value="1"/>
</dbReference>
<comment type="caution">
    <text evidence="2">The sequence shown here is derived from an EMBL/GenBank/DDBJ whole genome shotgun (WGS) entry which is preliminary data.</text>
</comment>
<dbReference type="SUPFAM" id="SSF53850">
    <property type="entry name" value="Periplasmic binding protein-like II"/>
    <property type="match status" value="1"/>
</dbReference>
<dbReference type="Gene3D" id="3.40.190.10">
    <property type="entry name" value="Periplasmic binding protein-like II"/>
    <property type="match status" value="2"/>
</dbReference>
<keyword evidence="3" id="KW-1185">Reference proteome</keyword>
<evidence type="ECO:0000313" key="2">
    <source>
        <dbReference type="EMBL" id="TCL59787.1"/>
    </source>
</evidence>
<accession>A0A4V2QCD7</accession>
<dbReference type="InterPro" id="IPR050490">
    <property type="entry name" value="Bact_solute-bd_prot1"/>
</dbReference>
<evidence type="ECO:0000313" key="3">
    <source>
        <dbReference type="Proteomes" id="UP000295008"/>
    </source>
</evidence>